<dbReference type="EMBL" id="PFAR01000007">
    <property type="protein sequence ID" value="PIR93478.1"/>
    <property type="molecule type" value="Genomic_DNA"/>
</dbReference>
<gene>
    <name evidence="2" type="ORF">COT99_00650</name>
</gene>
<dbReference type="InterPro" id="IPR036249">
    <property type="entry name" value="Thioredoxin-like_sf"/>
</dbReference>
<evidence type="ECO:0000313" key="2">
    <source>
        <dbReference type="EMBL" id="PIR93478.1"/>
    </source>
</evidence>
<dbReference type="Gene3D" id="3.40.30.10">
    <property type="entry name" value="Glutaredoxin"/>
    <property type="match status" value="1"/>
</dbReference>
<sequence length="102" mass="11032">MASLTKTNSQPSHPKIIIAVIFGMIVILLLAVSFMALVLTKIPAPKGGNGSTLLKFHGQSDIIITPITNRDHRRGSLSAPITIVEFVDLECPASKEFHPVMK</sequence>
<feature type="non-terminal residue" evidence="2">
    <location>
        <position position="102"/>
    </location>
</feature>
<reference evidence="3" key="1">
    <citation type="submission" date="2017-09" db="EMBL/GenBank/DDBJ databases">
        <title>Depth-based differentiation of microbial function through sediment-hosted aquifers and enrichment of novel symbionts in the deep terrestrial subsurface.</title>
        <authorList>
            <person name="Probst A.J."/>
            <person name="Ladd B."/>
            <person name="Jarett J.K."/>
            <person name="Geller-Mcgrath D.E."/>
            <person name="Sieber C.M.K."/>
            <person name="Emerson J.B."/>
            <person name="Anantharaman K."/>
            <person name="Thomas B.C."/>
            <person name="Malmstrom R."/>
            <person name="Stieglmeier M."/>
            <person name="Klingl A."/>
            <person name="Woyke T."/>
            <person name="Ryan C.M."/>
            <person name="Banfield J.F."/>
        </authorList>
    </citation>
    <scope>NUCLEOTIDE SEQUENCE [LARGE SCALE GENOMIC DNA]</scope>
</reference>
<protein>
    <recommendedName>
        <fullName evidence="4">Thioredoxin-like fold domain-containing protein</fullName>
    </recommendedName>
</protein>
<dbReference type="SUPFAM" id="SSF52833">
    <property type="entry name" value="Thioredoxin-like"/>
    <property type="match status" value="1"/>
</dbReference>
<accession>A0A2H0V350</accession>
<keyword evidence="1" id="KW-1133">Transmembrane helix</keyword>
<keyword evidence="1" id="KW-0472">Membrane</keyword>
<feature type="transmembrane region" description="Helical" evidence="1">
    <location>
        <begin position="16"/>
        <end position="39"/>
    </location>
</feature>
<proteinExistence type="predicted"/>
<evidence type="ECO:0008006" key="4">
    <source>
        <dbReference type="Google" id="ProtNLM"/>
    </source>
</evidence>
<dbReference type="AlphaFoldDB" id="A0A2H0V350"/>
<organism evidence="2 3">
    <name type="scientific">Candidatus Falkowbacteria bacterium CG10_big_fil_rev_8_21_14_0_10_43_10</name>
    <dbReference type="NCBI Taxonomy" id="1974567"/>
    <lineage>
        <taxon>Bacteria</taxon>
        <taxon>Candidatus Falkowiibacteriota</taxon>
    </lineage>
</organism>
<comment type="caution">
    <text evidence="2">The sequence shown here is derived from an EMBL/GenBank/DDBJ whole genome shotgun (WGS) entry which is preliminary data.</text>
</comment>
<dbReference type="Proteomes" id="UP000228626">
    <property type="component" value="Unassembled WGS sequence"/>
</dbReference>
<evidence type="ECO:0000256" key="1">
    <source>
        <dbReference type="SAM" id="Phobius"/>
    </source>
</evidence>
<name>A0A2H0V350_9BACT</name>
<keyword evidence="1" id="KW-0812">Transmembrane</keyword>
<evidence type="ECO:0000313" key="3">
    <source>
        <dbReference type="Proteomes" id="UP000228626"/>
    </source>
</evidence>